<gene>
    <name evidence="2" type="ORF">STH12_01119</name>
</gene>
<keyword evidence="1" id="KW-1133">Transmembrane helix</keyword>
<dbReference type="EMBL" id="CP020373">
    <property type="protein sequence ID" value="AZQ10255.1"/>
    <property type="molecule type" value="Genomic_DNA"/>
</dbReference>
<feature type="transmembrane region" description="Helical" evidence="1">
    <location>
        <begin position="45"/>
        <end position="67"/>
    </location>
</feature>
<evidence type="ECO:0000313" key="3">
    <source>
        <dbReference type="Proteomes" id="UP000278437"/>
    </source>
</evidence>
<feature type="transmembrane region" description="Helical" evidence="1">
    <location>
        <begin position="7"/>
        <end position="33"/>
    </location>
</feature>
<proteinExistence type="predicted"/>
<evidence type="ECO:0000256" key="1">
    <source>
        <dbReference type="SAM" id="Phobius"/>
    </source>
</evidence>
<keyword evidence="1" id="KW-0472">Membrane</keyword>
<keyword evidence="1" id="KW-0812">Transmembrane</keyword>
<keyword evidence="3" id="KW-1185">Reference proteome</keyword>
<feature type="transmembrane region" description="Helical" evidence="1">
    <location>
        <begin position="109"/>
        <end position="127"/>
    </location>
</feature>
<protein>
    <submittedName>
        <fullName evidence="2">Uncharacterized protein</fullName>
    </submittedName>
</protein>
<reference evidence="3" key="1">
    <citation type="submission" date="2017-03" db="EMBL/GenBank/DDBJ databases">
        <title>Full genome sequence of a non-lethal Shewanella isolate that potentiates virulence of Vibio parahaemolyticus causing acute hepatopancreatic necrosis disease (AHPND) in shrimp.</title>
        <authorList>
            <person name="Prachumwat A."/>
            <person name="Sritunyalucksana K."/>
        </authorList>
    </citation>
    <scope>NUCLEOTIDE SEQUENCE [LARGE SCALE GENOMIC DNA]</scope>
    <source>
        <strain evidence="3">TH2012</strain>
    </source>
</reference>
<dbReference type="Proteomes" id="UP000278437">
    <property type="component" value="Chromosome"/>
</dbReference>
<evidence type="ECO:0000313" key="2">
    <source>
        <dbReference type="EMBL" id="AZQ10255.1"/>
    </source>
</evidence>
<dbReference type="RefSeq" id="WP_126166636.1">
    <property type="nucleotide sequence ID" value="NZ_CP020373.1"/>
</dbReference>
<sequence length="132" mass="14703">MNIKKIVVSVLFMASMLIPAFLALYGVTFSFIILVLDLVPDSTKVFITLLLALGGGLGLVASAHLYGRFLDSKTKKFSPIMLNSFLLIGFISLIISILFFLKVENSKPMLVLSMVPSIPMTLYLMYVNREHR</sequence>
<name>A0ABN5TUP2_9GAMM</name>
<feature type="transmembrane region" description="Helical" evidence="1">
    <location>
        <begin position="79"/>
        <end position="103"/>
    </location>
</feature>
<organism evidence="2 3">
    <name type="scientific">Shewanella khirikhana</name>
    <dbReference type="NCBI Taxonomy" id="1965282"/>
    <lineage>
        <taxon>Bacteria</taxon>
        <taxon>Pseudomonadati</taxon>
        <taxon>Pseudomonadota</taxon>
        <taxon>Gammaproteobacteria</taxon>
        <taxon>Alteromonadales</taxon>
        <taxon>Shewanellaceae</taxon>
        <taxon>Shewanella</taxon>
    </lineage>
</organism>
<accession>A0ABN5TUP2</accession>